<accession>A0A645A4H9</accession>
<gene>
    <name evidence="1" type="ORF">SDC9_94557</name>
</gene>
<organism evidence="1">
    <name type="scientific">bioreactor metagenome</name>
    <dbReference type="NCBI Taxonomy" id="1076179"/>
    <lineage>
        <taxon>unclassified sequences</taxon>
        <taxon>metagenomes</taxon>
        <taxon>ecological metagenomes</taxon>
    </lineage>
</organism>
<evidence type="ECO:0000313" key="1">
    <source>
        <dbReference type="EMBL" id="MPM47836.1"/>
    </source>
</evidence>
<reference evidence="1" key="1">
    <citation type="submission" date="2019-08" db="EMBL/GenBank/DDBJ databases">
        <authorList>
            <person name="Kucharzyk K."/>
            <person name="Murdoch R.W."/>
            <person name="Higgins S."/>
            <person name="Loffler F."/>
        </authorList>
    </citation>
    <scope>NUCLEOTIDE SEQUENCE</scope>
</reference>
<protein>
    <submittedName>
        <fullName evidence="1">Uncharacterized protein</fullName>
    </submittedName>
</protein>
<sequence length="181" mass="21631">MDFVNGEFVISEAEVLDILKSALTKLYKNDEFLIQNDVHEQTIANRFAMYLREDLLLAEENGLRIDVEYNRDGVGRDIKQNKSQIKIRPDIILHERGSKEKNYKNDIIYCEIKKDLQSNQTDIIKIKEQMRQRKYKFGIYIYLIKIDEAQFNIYTVRDEEIITRSYKFDHQTRKLEELNNG</sequence>
<dbReference type="AlphaFoldDB" id="A0A645A4H9"/>
<comment type="caution">
    <text evidence="1">The sequence shown here is derived from an EMBL/GenBank/DDBJ whole genome shotgun (WGS) entry which is preliminary data.</text>
</comment>
<dbReference type="EMBL" id="VSSQ01011840">
    <property type="protein sequence ID" value="MPM47836.1"/>
    <property type="molecule type" value="Genomic_DNA"/>
</dbReference>
<proteinExistence type="predicted"/>
<name>A0A645A4H9_9ZZZZ</name>